<dbReference type="OrthoDB" id="2359193at2759"/>
<dbReference type="EMBL" id="BLAL01000319">
    <property type="protein sequence ID" value="GET03177.1"/>
    <property type="molecule type" value="Genomic_DNA"/>
</dbReference>
<protein>
    <submittedName>
        <fullName evidence="3">BTB/POZ protein</fullName>
    </submittedName>
</protein>
<dbReference type="InterPro" id="IPR011333">
    <property type="entry name" value="SKP1/BTB/POZ_sf"/>
</dbReference>
<dbReference type="Pfam" id="PF00651">
    <property type="entry name" value="BTB"/>
    <property type="match status" value="1"/>
</dbReference>
<feature type="domain" description="BTB" evidence="1">
    <location>
        <begin position="20"/>
        <end position="79"/>
    </location>
</feature>
<dbReference type="Pfam" id="PF07707">
    <property type="entry name" value="BACK"/>
    <property type="match status" value="1"/>
</dbReference>
<accession>A0A8H3R4K1</accession>
<reference evidence="3" key="1">
    <citation type="submission" date="2019-10" db="EMBL/GenBank/DDBJ databases">
        <title>Conservation and host-specific expression of non-tandemly repeated heterogenous ribosome RNA gene in arbuscular mycorrhizal fungi.</title>
        <authorList>
            <person name="Maeda T."/>
            <person name="Kobayashi Y."/>
            <person name="Nakagawa T."/>
            <person name="Ezawa T."/>
            <person name="Yamaguchi K."/>
            <person name="Bino T."/>
            <person name="Nishimoto Y."/>
            <person name="Shigenobu S."/>
            <person name="Kawaguchi M."/>
        </authorList>
    </citation>
    <scope>NUCLEOTIDE SEQUENCE</scope>
    <source>
        <strain evidence="3">HR1</strain>
    </source>
</reference>
<proteinExistence type="predicted"/>
<comment type="caution">
    <text evidence="3">The sequence shown here is derived from an EMBL/GenBank/DDBJ whole genome shotgun (WGS) entry which is preliminary data.</text>
</comment>
<dbReference type="AlphaFoldDB" id="A0A8H3R4K1"/>
<dbReference type="InterPro" id="IPR000210">
    <property type="entry name" value="BTB/POZ_dom"/>
</dbReference>
<evidence type="ECO:0000313" key="3">
    <source>
        <dbReference type="EMBL" id="GET03177.1"/>
    </source>
</evidence>
<evidence type="ECO:0000259" key="2">
    <source>
        <dbReference type="Pfam" id="PF07707"/>
    </source>
</evidence>
<organism evidence="3 4">
    <name type="scientific">Rhizophagus clarus</name>
    <dbReference type="NCBI Taxonomy" id="94130"/>
    <lineage>
        <taxon>Eukaryota</taxon>
        <taxon>Fungi</taxon>
        <taxon>Fungi incertae sedis</taxon>
        <taxon>Mucoromycota</taxon>
        <taxon>Glomeromycotina</taxon>
        <taxon>Glomeromycetes</taxon>
        <taxon>Glomerales</taxon>
        <taxon>Glomeraceae</taxon>
        <taxon>Rhizophagus</taxon>
    </lineage>
</organism>
<dbReference type="Proteomes" id="UP000615446">
    <property type="component" value="Unassembled WGS sequence"/>
</dbReference>
<dbReference type="SUPFAM" id="SSF54695">
    <property type="entry name" value="POZ domain"/>
    <property type="match status" value="1"/>
</dbReference>
<evidence type="ECO:0000313" key="4">
    <source>
        <dbReference type="Proteomes" id="UP000615446"/>
    </source>
</evidence>
<evidence type="ECO:0000259" key="1">
    <source>
        <dbReference type="Pfam" id="PF00651"/>
    </source>
</evidence>
<name>A0A8H3R4K1_9GLOM</name>
<dbReference type="Gene3D" id="3.30.710.10">
    <property type="entry name" value="Potassium Channel Kv1.1, Chain A"/>
    <property type="match status" value="1"/>
</dbReference>
<gene>
    <name evidence="3" type="ORF">RCL2_002952300</name>
</gene>
<dbReference type="InterPro" id="IPR011705">
    <property type="entry name" value="BACK"/>
</dbReference>
<sequence length="295" mass="34911">MMTFIPKLVQNLLEILEDNEYYDVIIEVETFQIILRYIYAGNLSLIEYDTLNIIKILVAASELGLQELITNIQSFLIKNKVSWIKQNFNLVYQTCFENDSFSELQNFCTDLITRKPENVFRSIDFNSISEKCLISLIQRDNIQIDDIKVWEHVLKWGIAQNPELPSDLSNYSKDDINILSNTLQRCIPFIKFYNLTSEEFLNKVHPYEKILPKELRKNLDMYNINNYVLSRVADEKKAIFGSIDFGPTFGSDLTIFGERYYGLSHCDSRFYEKRIRETSYYFSVWEYEIFQIIKN</sequence>
<dbReference type="PANTHER" id="PTHR45774:SF3">
    <property type="entry name" value="BTB (POZ) DOMAIN-CONTAINING 2B-RELATED"/>
    <property type="match status" value="1"/>
</dbReference>
<feature type="domain" description="BACK" evidence="2">
    <location>
        <begin position="100"/>
        <end position="161"/>
    </location>
</feature>
<dbReference type="Gene3D" id="1.25.40.420">
    <property type="match status" value="1"/>
</dbReference>
<dbReference type="PANTHER" id="PTHR45774">
    <property type="entry name" value="BTB/POZ DOMAIN-CONTAINING"/>
    <property type="match status" value="1"/>
</dbReference>